<reference evidence="2 3" key="1">
    <citation type="submission" date="2018-01" db="EMBL/GenBank/DDBJ databases">
        <title>Draft genome sequence of Paucibacter aquatile CR182 isolated from freshwater of the Nakdong River.</title>
        <authorList>
            <person name="Choi A."/>
            <person name="Chung E.J."/>
        </authorList>
    </citation>
    <scope>NUCLEOTIDE SEQUENCE [LARGE SCALE GENOMIC DNA]</scope>
    <source>
        <strain evidence="2 3">CR182</strain>
    </source>
</reference>
<protein>
    <recommendedName>
        <fullName evidence="4">Solute-binding protein family 3/N-terminal domain-containing protein</fullName>
    </recommendedName>
</protein>
<evidence type="ECO:0008006" key="4">
    <source>
        <dbReference type="Google" id="ProtNLM"/>
    </source>
</evidence>
<organism evidence="2 3">
    <name type="scientific">Kinneretia aquatilis</name>
    <dbReference type="NCBI Taxonomy" id="2070761"/>
    <lineage>
        <taxon>Bacteria</taxon>
        <taxon>Pseudomonadati</taxon>
        <taxon>Pseudomonadota</taxon>
        <taxon>Betaproteobacteria</taxon>
        <taxon>Burkholderiales</taxon>
        <taxon>Sphaerotilaceae</taxon>
        <taxon>Roseateles</taxon>
    </lineage>
</organism>
<accession>A0A2N8KY71</accession>
<keyword evidence="1" id="KW-0732">Signal</keyword>
<comment type="caution">
    <text evidence="2">The sequence shown here is derived from an EMBL/GenBank/DDBJ whole genome shotgun (WGS) entry which is preliminary data.</text>
</comment>
<dbReference type="SUPFAM" id="SSF53850">
    <property type="entry name" value="Periplasmic binding protein-like II"/>
    <property type="match status" value="1"/>
</dbReference>
<proteinExistence type="predicted"/>
<keyword evidence="3" id="KW-1185">Reference proteome</keyword>
<feature type="chain" id="PRO_5014757222" description="Solute-binding protein family 3/N-terminal domain-containing protein" evidence="1">
    <location>
        <begin position="25"/>
        <end position="299"/>
    </location>
</feature>
<dbReference type="RefSeq" id="WP_102768316.1">
    <property type="nucleotide sequence ID" value="NZ_POSP01000003.1"/>
</dbReference>
<evidence type="ECO:0000313" key="2">
    <source>
        <dbReference type="EMBL" id="PND38397.1"/>
    </source>
</evidence>
<name>A0A2N8KY71_9BURK</name>
<evidence type="ECO:0000256" key="1">
    <source>
        <dbReference type="SAM" id="SignalP"/>
    </source>
</evidence>
<dbReference type="AlphaFoldDB" id="A0A2N8KY71"/>
<dbReference type="OrthoDB" id="547680at2"/>
<sequence length="299" mass="33475">MSTLARRALFSLLGSAVLAPPSLAQEDGPLVVRHALSQGQNAKVLSYEQVVLQLLLDKTVPSHGPYRLEASEVVSQNRAFLQIQSGEIDLISAMTSAARERQSLPVRVCLYRGLMGVRLPIALHSRVAELEAISSTAQAQALRTGQVADWPDTQILAAAGWRLERLPRLATFVEMLRRRRVDLFALGATEVYPIVDAQPDLRVLERWLIAYPAAFYFFVSPQKPALAERLRKGWDLVLADGSFLALFERTVGTQLTRARLAERLWLRVPNPDLPNETPLLDTRLWHPLVRSRLHQAEGR</sequence>
<feature type="signal peptide" evidence="1">
    <location>
        <begin position="1"/>
        <end position="24"/>
    </location>
</feature>
<evidence type="ECO:0000313" key="3">
    <source>
        <dbReference type="Proteomes" id="UP000235916"/>
    </source>
</evidence>
<dbReference type="Proteomes" id="UP000235916">
    <property type="component" value="Unassembled WGS sequence"/>
</dbReference>
<dbReference type="EMBL" id="POSP01000003">
    <property type="protein sequence ID" value="PND38397.1"/>
    <property type="molecule type" value="Genomic_DNA"/>
</dbReference>
<gene>
    <name evidence="2" type="ORF">C1O66_13255</name>
</gene>